<reference evidence="2 3" key="1">
    <citation type="journal article" date="2017" name="G3 (Bethesda)">
        <title>The Physical Genome Mapping of Anopheles albimanus Corrected Scaffold Misassemblies and Identified Interarm Rearrangements in Genus Anopheles.</title>
        <authorList>
            <person name="Artemov G.N."/>
            <person name="Peery A.N."/>
            <person name="Jiang X."/>
            <person name="Tu Z."/>
            <person name="Stegniy V.N."/>
            <person name="Sharakhova M.V."/>
            <person name="Sharakhov I.V."/>
        </authorList>
    </citation>
    <scope>NUCLEOTIDE SEQUENCE [LARGE SCALE GENOMIC DNA]</scope>
    <source>
        <strain evidence="2 3">ALBI9_A</strain>
    </source>
</reference>
<dbReference type="EnsemblMetazoa" id="AALB014906-RA">
    <property type="protein sequence ID" value="AALB014906-PA"/>
    <property type="gene ID" value="AALB014906"/>
</dbReference>
<feature type="compositionally biased region" description="Pro residues" evidence="1">
    <location>
        <begin position="50"/>
        <end position="60"/>
    </location>
</feature>
<feature type="compositionally biased region" description="Low complexity" evidence="1">
    <location>
        <begin position="24"/>
        <end position="35"/>
    </location>
</feature>
<name>A0A182FZ87_ANOAL</name>
<proteinExistence type="predicted"/>
<dbReference type="AlphaFoldDB" id="A0A182FZ87"/>
<protein>
    <submittedName>
        <fullName evidence="2">Uncharacterized protein</fullName>
    </submittedName>
</protein>
<organism evidence="2 3">
    <name type="scientific">Anopheles albimanus</name>
    <name type="common">New world malaria mosquito</name>
    <dbReference type="NCBI Taxonomy" id="7167"/>
    <lineage>
        <taxon>Eukaryota</taxon>
        <taxon>Metazoa</taxon>
        <taxon>Ecdysozoa</taxon>
        <taxon>Arthropoda</taxon>
        <taxon>Hexapoda</taxon>
        <taxon>Insecta</taxon>
        <taxon>Pterygota</taxon>
        <taxon>Neoptera</taxon>
        <taxon>Endopterygota</taxon>
        <taxon>Diptera</taxon>
        <taxon>Nematocera</taxon>
        <taxon>Culicoidea</taxon>
        <taxon>Culicidae</taxon>
        <taxon>Anophelinae</taxon>
        <taxon>Anopheles</taxon>
    </lineage>
</organism>
<evidence type="ECO:0000256" key="1">
    <source>
        <dbReference type="SAM" id="MobiDB-lite"/>
    </source>
</evidence>
<evidence type="ECO:0000313" key="3">
    <source>
        <dbReference type="Proteomes" id="UP000069272"/>
    </source>
</evidence>
<keyword evidence="3" id="KW-1185">Reference proteome</keyword>
<sequence length="71" mass="7837">MVRSLSHSPGKNRNRETESHWDGSSSSRFVSSVSRPSRKNATKQIEKCSPPCPLLPTPPHPPAVCCWPQLA</sequence>
<evidence type="ECO:0000313" key="2">
    <source>
        <dbReference type="EnsemblMetazoa" id="AALB014906-PA"/>
    </source>
</evidence>
<feature type="compositionally biased region" description="Polar residues" evidence="1">
    <location>
        <begin position="1"/>
        <end position="11"/>
    </location>
</feature>
<accession>A0A182FZ87</accession>
<dbReference type="Proteomes" id="UP000069272">
    <property type="component" value="Chromosome 3R"/>
</dbReference>
<feature type="region of interest" description="Disordered" evidence="1">
    <location>
        <begin position="1"/>
        <end position="60"/>
    </location>
</feature>
<reference evidence="2" key="2">
    <citation type="submission" date="2022-08" db="UniProtKB">
        <authorList>
            <consortium name="EnsemblMetazoa"/>
        </authorList>
    </citation>
    <scope>IDENTIFICATION</scope>
    <source>
        <strain evidence="2">STECLA/ALBI9_A</strain>
    </source>
</reference>